<keyword evidence="6" id="KW-1185">Reference proteome</keyword>
<dbReference type="RefSeq" id="WP_094098024.1">
    <property type="nucleotide sequence ID" value="NZ_CP021361.1"/>
</dbReference>
<dbReference type="NCBIfam" id="TIGR01543">
    <property type="entry name" value="proheadase_HK97"/>
    <property type="match status" value="1"/>
</dbReference>
<keyword evidence="1" id="KW-1188">Viral release from host cell</keyword>
<reference evidence="5 6" key="1">
    <citation type="submission" date="2017-05" db="EMBL/GenBank/DDBJ databases">
        <title>Polyphasic characterization of four soil-derived phenanthrene-degrading Acidovorax strains and proposal of Acidovorax phenanthrenivorans sp. nov.</title>
        <authorList>
            <person name="Singleton D.R."/>
            <person name="Lee J."/>
            <person name="Dickey A.N."/>
            <person name="Stroud A."/>
            <person name="Scholl E.H."/>
            <person name="Wright F.A."/>
            <person name="Aitken M.D."/>
        </authorList>
    </citation>
    <scope>NUCLEOTIDE SEQUENCE [LARGE SCALE GENOMIC DNA]</scope>
    <source>
        <strain evidence="5">NA3</strain>
    </source>
</reference>
<dbReference type="KEGG" id="acin:CBP34_10745"/>
<evidence type="ECO:0000256" key="1">
    <source>
        <dbReference type="ARBA" id="ARBA00022612"/>
    </source>
</evidence>
<evidence type="ECO:0000313" key="6">
    <source>
        <dbReference type="Proteomes" id="UP000194432"/>
    </source>
</evidence>
<keyword evidence="2" id="KW-0645">Protease</keyword>
<dbReference type="GO" id="GO:0006508">
    <property type="term" value="P:proteolysis"/>
    <property type="evidence" value="ECO:0007669"/>
    <property type="project" value="UniProtKB-KW"/>
</dbReference>
<dbReference type="EMBL" id="CP021361">
    <property type="protein sequence ID" value="ART52033.1"/>
    <property type="molecule type" value="Genomic_DNA"/>
</dbReference>
<dbReference type="InterPro" id="IPR006433">
    <property type="entry name" value="Prohead_protease"/>
</dbReference>
<evidence type="ECO:0000256" key="2">
    <source>
        <dbReference type="ARBA" id="ARBA00022670"/>
    </source>
</evidence>
<evidence type="ECO:0000259" key="4">
    <source>
        <dbReference type="Pfam" id="PF04586"/>
    </source>
</evidence>
<name>A0A240U3Q7_9BURK</name>
<keyword evidence="3" id="KW-0378">Hydrolase</keyword>
<organism evidence="5 6">
    <name type="scientific">Acidovorax carolinensis</name>
    <dbReference type="NCBI Taxonomy" id="553814"/>
    <lineage>
        <taxon>Bacteria</taxon>
        <taxon>Pseudomonadati</taxon>
        <taxon>Pseudomonadota</taxon>
        <taxon>Betaproteobacteria</taxon>
        <taxon>Burkholderiales</taxon>
        <taxon>Comamonadaceae</taxon>
        <taxon>Acidovorax</taxon>
    </lineage>
</organism>
<gene>
    <name evidence="5" type="ORF">CBP34_10745</name>
</gene>
<dbReference type="InterPro" id="IPR054613">
    <property type="entry name" value="Peptidase_S78_dom"/>
</dbReference>
<dbReference type="Pfam" id="PF04586">
    <property type="entry name" value="Peptidase_S78"/>
    <property type="match status" value="1"/>
</dbReference>
<protein>
    <submittedName>
        <fullName evidence="5">Histone H1</fullName>
    </submittedName>
</protein>
<evidence type="ECO:0000256" key="3">
    <source>
        <dbReference type="ARBA" id="ARBA00022801"/>
    </source>
</evidence>
<dbReference type="GO" id="GO:0008233">
    <property type="term" value="F:peptidase activity"/>
    <property type="evidence" value="ECO:0007669"/>
    <property type="project" value="UniProtKB-KW"/>
</dbReference>
<accession>A0A240U3Q7</accession>
<dbReference type="AlphaFoldDB" id="A0A240U3Q7"/>
<evidence type="ECO:0000313" key="5">
    <source>
        <dbReference type="EMBL" id="ART52033.1"/>
    </source>
</evidence>
<proteinExistence type="predicted"/>
<dbReference type="Proteomes" id="UP000194432">
    <property type="component" value="Chromosome 1"/>
</dbReference>
<sequence>MTLEIRTGELRASSPGRLQGYVARFGSETRIGDFFERVMPGAFRASLADGRNIVALADHDRRALLGSTASGTLQLREDDHGLAFELRLPDTSVARDIAVLVESRVIQGCSFGFHVPEGGDTWLDRGDGSMLRELRNVELVEVTVTAQPAYPDTEVAKRSKPIEQGYAHFHIHRDNNFLWLELS</sequence>
<feature type="domain" description="Prohead serine protease" evidence="4">
    <location>
        <begin position="5"/>
        <end position="162"/>
    </location>
</feature>